<dbReference type="InterPro" id="IPR000182">
    <property type="entry name" value="GNAT_dom"/>
</dbReference>
<reference evidence="2 3" key="1">
    <citation type="journal article" date="2015" name="Genome Announc.">
        <title>Expanding the biotechnology potential of lactobacilli through comparative genomics of 213 strains and associated genera.</title>
        <authorList>
            <person name="Sun Z."/>
            <person name="Harris H.M."/>
            <person name="McCann A."/>
            <person name="Guo C."/>
            <person name="Argimon S."/>
            <person name="Zhang W."/>
            <person name="Yang X."/>
            <person name="Jeffery I.B."/>
            <person name="Cooney J.C."/>
            <person name="Kagawa T.F."/>
            <person name="Liu W."/>
            <person name="Song Y."/>
            <person name="Salvetti E."/>
            <person name="Wrobel A."/>
            <person name="Rasinkangas P."/>
            <person name="Parkhill J."/>
            <person name="Rea M.C."/>
            <person name="O'Sullivan O."/>
            <person name="Ritari J."/>
            <person name="Douillard F.P."/>
            <person name="Paul Ross R."/>
            <person name="Yang R."/>
            <person name="Briner A.E."/>
            <person name="Felis G.E."/>
            <person name="de Vos W.M."/>
            <person name="Barrangou R."/>
            <person name="Klaenhammer T.R."/>
            <person name="Caufield P.W."/>
            <person name="Cui Y."/>
            <person name="Zhang H."/>
            <person name="O'Toole P.W."/>
        </authorList>
    </citation>
    <scope>NUCLEOTIDE SEQUENCE [LARGE SCALE GENOMIC DNA]</scope>
    <source>
        <strain evidence="2 3">ATCC 53295</strain>
    </source>
</reference>
<organism evidence="2 3">
    <name type="scientific">Levilactobacillus parabrevis ATCC 53295</name>
    <dbReference type="NCBI Taxonomy" id="1267003"/>
    <lineage>
        <taxon>Bacteria</taxon>
        <taxon>Bacillati</taxon>
        <taxon>Bacillota</taxon>
        <taxon>Bacilli</taxon>
        <taxon>Lactobacillales</taxon>
        <taxon>Lactobacillaceae</taxon>
        <taxon>Levilactobacillus</taxon>
    </lineage>
</organism>
<comment type="caution">
    <text evidence="2">The sequence shown here is derived from an EMBL/GenBank/DDBJ whole genome shotgun (WGS) entry which is preliminary data.</text>
</comment>
<dbReference type="OrthoDB" id="9796381at2"/>
<evidence type="ECO:0000313" key="2">
    <source>
        <dbReference type="EMBL" id="KRK39341.1"/>
    </source>
</evidence>
<feature type="domain" description="N-acetyltransferase" evidence="1">
    <location>
        <begin position="1"/>
        <end position="172"/>
    </location>
</feature>
<dbReference type="SUPFAM" id="SSF55729">
    <property type="entry name" value="Acyl-CoA N-acyltransferases (Nat)"/>
    <property type="match status" value="1"/>
</dbReference>
<evidence type="ECO:0000313" key="3">
    <source>
        <dbReference type="Proteomes" id="UP000051176"/>
    </source>
</evidence>
<keyword evidence="3" id="KW-1185">Reference proteome</keyword>
<dbReference type="eggNOG" id="COG0456">
    <property type="taxonomic scope" value="Bacteria"/>
</dbReference>
<proteinExistence type="predicted"/>
<dbReference type="Pfam" id="PF00583">
    <property type="entry name" value="Acetyltransf_1"/>
    <property type="match status" value="1"/>
</dbReference>
<dbReference type="Proteomes" id="UP000051176">
    <property type="component" value="Unassembled WGS sequence"/>
</dbReference>
<protein>
    <submittedName>
        <fullName evidence="2">Acetyltransferase</fullName>
    </submittedName>
</protein>
<dbReference type="InterPro" id="IPR016181">
    <property type="entry name" value="Acyl_CoA_acyltransferase"/>
</dbReference>
<dbReference type="AlphaFoldDB" id="A0A0R1GY69"/>
<dbReference type="RefSeq" id="WP_020088425.1">
    <property type="nucleotide sequence ID" value="NZ_AZCZ01000003.1"/>
</dbReference>
<dbReference type="PROSITE" id="PS51186">
    <property type="entry name" value="GNAT"/>
    <property type="match status" value="1"/>
</dbReference>
<dbReference type="STRING" id="357278.IV61_GL000049"/>
<evidence type="ECO:0000259" key="1">
    <source>
        <dbReference type="PROSITE" id="PS51186"/>
    </source>
</evidence>
<gene>
    <name evidence="2" type="ORF">FD07_GL001135</name>
</gene>
<accession>A0A0R1GY69</accession>
<sequence length="172" mass="19743">MYLRKAKPEEIDLVCDIIEDGKKQLADAGIDQWQNNYPNRAVIKGDIEDGRAVIYNSDDHETLGVAAVIEAPDHAYDTMKGEWLSDTKAYVTVHRVAIFSHHQGNGYASQLFRDLFDYIDEHHPAARSIRIDTHRDNLKMQHLIEKFGFKKVGQIDGVYHPDDVCFVYEKLI</sequence>
<keyword evidence="2" id="KW-0808">Transferase</keyword>
<dbReference type="Gene3D" id="3.40.630.30">
    <property type="match status" value="1"/>
</dbReference>
<dbReference type="GO" id="GO:0016747">
    <property type="term" value="F:acyltransferase activity, transferring groups other than amino-acyl groups"/>
    <property type="evidence" value="ECO:0007669"/>
    <property type="project" value="InterPro"/>
</dbReference>
<name>A0A0R1GY69_9LACO</name>
<dbReference type="PATRIC" id="fig|1267003.4.peg.1205"/>
<dbReference type="EMBL" id="AZCZ01000003">
    <property type="protein sequence ID" value="KRK39341.1"/>
    <property type="molecule type" value="Genomic_DNA"/>
</dbReference>